<sequence length="414" mass="46191">MRAFSENPRPAENLSPNFAAARMPFRCSEDQSFRSTCLNAAKIKRQSVTRSRCSRRFVSLVASVPVMVNGTLSHHLQMCRGLHQGCPLSPYLFNLVIESLGAIISKASSFGLCRGIFMGRNGILRYFQLISGLKINVGKSNLFGIAIDDQTLANWAALITCNLSSLPSTYLACRFTSCPFFRIPVGIKDEDWLANVVKKAIGFIPSQGNKIKFWTDEWVNGSILVVSPNGSYDAYSLYKFTMGNLSRDQWFWKLVWSNLVPPQVELFCWLALKGRIAVKTFKLAKLRVSQWAKAKWPATCSLIVDLIYDPSYISVAKGKPSAKSSCAWVRPPMNILKFNVDGAARCCLGPAGMGDVLRDSASFWASSRSLIIESDSMNAVRWCNNLETAPWRIRVGYYLPKAGVDKPFDLIQVF</sequence>
<dbReference type="AlphaFoldDB" id="A0A061GYD2"/>
<dbReference type="Gramene" id="EOY32139">
    <property type="protein sequence ID" value="EOY32139"/>
    <property type="gene ID" value="TCM_039685"/>
</dbReference>
<gene>
    <name evidence="1" type="ORF">TCM_039685</name>
</gene>
<proteinExistence type="predicted"/>
<dbReference type="HOGENOM" id="CLU_664639_0_0_1"/>
<protein>
    <recommendedName>
        <fullName evidence="3">Reverse transcriptase zinc-binding domain-containing protein</fullName>
    </recommendedName>
</protein>
<keyword evidence="2" id="KW-1185">Reference proteome</keyword>
<evidence type="ECO:0000313" key="1">
    <source>
        <dbReference type="EMBL" id="EOY32139.1"/>
    </source>
</evidence>
<dbReference type="InParanoid" id="A0A061GYD2"/>
<dbReference type="Proteomes" id="UP000026915">
    <property type="component" value="Chromosome 9"/>
</dbReference>
<organism evidence="1 2">
    <name type="scientific">Theobroma cacao</name>
    <name type="common">Cacao</name>
    <name type="synonym">Cocoa</name>
    <dbReference type="NCBI Taxonomy" id="3641"/>
    <lineage>
        <taxon>Eukaryota</taxon>
        <taxon>Viridiplantae</taxon>
        <taxon>Streptophyta</taxon>
        <taxon>Embryophyta</taxon>
        <taxon>Tracheophyta</taxon>
        <taxon>Spermatophyta</taxon>
        <taxon>Magnoliopsida</taxon>
        <taxon>eudicotyledons</taxon>
        <taxon>Gunneridae</taxon>
        <taxon>Pentapetalae</taxon>
        <taxon>rosids</taxon>
        <taxon>malvids</taxon>
        <taxon>Malvales</taxon>
        <taxon>Malvaceae</taxon>
        <taxon>Byttnerioideae</taxon>
        <taxon>Theobroma</taxon>
    </lineage>
</organism>
<name>A0A061GYD2_THECC</name>
<accession>A0A061GYD2</accession>
<dbReference type="EMBL" id="CM001887">
    <property type="protein sequence ID" value="EOY32139.1"/>
    <property type="molecule type" value="Genomic_DNA"/>
</dbReference>
<evidence type="ECO:0008006" key="3">
    <source>
        <dbReference type="Google" id="ProtNLM"/>
    </source>
</evidence>
<evidence type="ECO:0000313" key="2">
    <source>
        <dbReference type="Proteomes" id="UP000026915"/>
    </source>
</evidence>
<reference evidence="1 2" key="1">
    <citation type="journal article" date="2013" name="Genome Biol.">
        <title>The genome sequence of the most widely cultivated cacao type and its use to identify candidate genes regulating pod color.</title>
        <authorList>
            <person name="Motamayor J.C."/>
            <person name="Mockaitis K."/>
            <person name="Schmutz J."/>
            <person name="Haiminen N."/>
            <person name="Iii D.L."/>
            <person name="Cornejo O."/>
            <person name="Findley S.D."/>
            <person name="Zheng P."/>
            <person name="Utro F."/>
            <person name="Royaert S."/>
            <person name="Saski C."/>
            <person name="Jenkins J."/>
            <person name="Podicheti R."/>
            <person name="Zhao M."/>
            <person name="Scheffler B.E."/>
            <person name="Stack J.C."/>
            <person name="Feltus F.A."/>
            <person name="Mustiga G.M."/>
            <person name="Amores F."/>
            <person name="Phillips W."/>
            <person name="Marelli J.P."/>
            <person name="May G.D."/>
            <person name="Shapiro H."/>
            <person name="Ma J."/>
            <person name="Bustamante C.D."/>
            <person name="Schnell R.J."/>
            <person name="Main D."/>
            <person name="Gilbert D."/>
            <person name="Parida L."/>
            <person name="Kuhn D.N."/>
        </authorList>
    </citation>
    <scope>NUCLEOTIDE SEQUENCE [LARGE SCALE GENOMIC DNA]</scope>
    <source>
        <strain evidence="2">cv. Matina 1-6</strain>
    </source>
</reference>